<comment type="similarity">
    <text evidence="1 2">Belongs to the cytochrome P450 family.</text>
</comment>
<protein>
    <submittedName>
        <fullName evidence="3">Cytochrome P450</fullName>
    </submittedName>
</protein>
<sequence length="385" mass="41486">MHAIFADYSTSDPRAALHAMTAQPVSREPSTGALLVTSYQLVQELLLHPALTNMAQRDPLADADLTAQQVELHRPVLRFFQAWGHHHTMVRDRLRPAFSRSACAPILHQLALDCAELLEQLSTESVPVDWIDRFCRPYALRLLAALFGATSAQLDTLAGATEGLMAYLAKPRAHLDDEVGGRARESLTMAQAAVRDTVLAEPTAPLALALREIADDTGLGEQTAVAVAVQIITGTLDPLAAALAEAAQRYQSSAAARPYRAAADEALRLSCPFRFAVRYATEEFRIAGHTVLPGQRVLLVLGSANLDEEVFPDPLAFLPGREARPLSFGWGVHHCVGATLARGALDILARTLDEGGRTLEVVPGSLRRVGHLGADQITALMVRVG</sequence>
<organism evidence="3 4">
    <name type="scientific">Kitasatospora acidiphila</name>
    <dbReference type="NCBI Taxonomy" id="2567942"/>
    <lineage>
        <taxon>Bacteria</taxon>
        <taxon>Bacillati</taxon>
        <taxon>Actinomycetota</taxon>
        <taxon>Actinomycetes</taxon>
        <taxon>Kitasatosporales</taxon>
        <taxon>Streptomycetaceae</taxon>
        <taxon>Kitasatospora</taxon>
    </lineage>
</organism>
<dbReference type="EMBL" id="VIGB01000001">
    <property type="protein sequence ID" value="TQF08010.1"/>
    <property type="molecule type" value="Genomic_DNA"/>
</dbReference>
<keyword evidence="2" id="KW-0479">Metal-binding</keyword>
<dbReference type="GO" id="GO:0005506">
    <property type="term" value="F:iron ion binding"/>
    <property type="evidence" value="ECO:0007669"/>
    <property type="project" value="InterPro"/>
</dbReference>
<dbReference type="InterPro" id="IPR017972">
    <property type="entry name" value="Cyt_P450_CS"/>
</dbReference>
<reference evidence="3 4" key="1">
    <citation type="submission" date="2019-06" db="EMBL/GenBank/DDBJ databases">
        <title>Description of Kitasatospora acidophila sp. nov. isolated from pine grove soil, and reclassification of Streptomyces novaecaesareae to Kitasatospora novaeceasareae comb. nov.</title>
        <authorList>
            <person name="Kim M.J."/>
        </authorList>
    </citation>
    <scope>NUCLEOTIDE SEQUENCE [LARGE SCALE GENOMIC DNA]</scope>
    <source>
        <strain evidence="3 4">MMS16-CNU292</strain>
    </source>
</reference>
<dbReference type="PANTHER" id="PTHR46696:SF1">
    <property type="entry name" value="CYTOCHROME P450 YJIB-RELATED"/>
    <property type="match status" value="1"/>
</dbReference>
<dbReference type="AlphaFoldDB" id="A0A540WG55"/>
<keyword evidence="4" id="KW-1185">Reference proteome</keyword>
<keyword evidence="2" id="KW-0408">Iron</keyword>
<dbReference type="CDD" id="cd00302">
    <property type="entry name" value="cytochrome_P450"/>
    <property type="match status" value="1"/>
</dbReference>
<evidence type="ECO:0000313" key="3">
    <source>
        <dbReference type="EMBL" id="TQF08010.1"/>
    </source>
</evidence>
<dbReference type="GO" id="GO:0020037">
    <property type="term" value="F:heme binding"/>
    <property type="evidence" value="ECO:0007669"/>
    <property type="project" value="InterPro"/>
</dbReference>
<comment type="caution">
    <text evidence="3">The sequence shown here is derived from an EMBL/GenBank/DDBJ whole genome shotgun (WGS) entry which is preliminary data.</text>
</comment>
<keyword evidence="2" id="KW-0503">Monooxygenase</keyword>
<dbReference type="InterPro" id="IPR036396">
    <property type="entry name" value="Cyt_P450_sf"/>
</dbReference>
<keyword evidence="2" id="KW-0349">Heme</keyword>
<dbReference type="PROSITE" id="PS00086">
    <property type="entry name" value="CYTOCHROME_P450"/>
    <property type="match status" value="1"/>
</dbReference>
<dbReference type="GO" id="GO:0004497">
    <property type="term" value="F:monooxygenase activity"/>
    <property type="evidence" value="ECO:0007669"/>
    <property type="project" value="UniProtKB-KW"/>
</dbReference>
<keyword evidence="2" id="KW-0560">Oxidoreductase</keyword>
<name>A0A540WG55_9ACTN</name>
<gene>
    <name evidence="3" type="ORF">E6W39_00160</name>
</gene>
<dbReference type="Pfam" id="PF00067">
    <property type="entry name" value="p450"/>
    <property type="match status" value="1"/>
</dbReference>
<evidence type="ECO:0000256" key="2">
    <source>
        <dbReference type="RuleBase" id="RU000461"/>
    </source>
</evidence>
<proteinExistence type="inferred from homology"/>
<accession>A0A540WG55</accession>
<dbReference type="OrthoDB" id="502624at2"/>
<dbReference type="Proteomes" id="UP000319103">
    <property type="component" value="Unassembled WGS sequence"/>
</dbReference>
<dbReference type="Gene3D" id="1.10.630.10">
    <property type="entry name" value="Cytochrome P450"/>
    <property type="match status" value="1"/>
</dbReference>
<evidence type="ECO:0000313" key="4">
    <source>
        <dbReference type="Proteomes" id="UP000319103"/>
    </source>
</evidence>
<dbReference type="SUPFAM" id="SSF48264">
    <property type="entry name" value="Cytochrome P450"/>
    <property type="match status" value="1"/>
</dbReference>
<dbReference type="InterPro" id="IPR001128">
    <property type="entry name" value="Cyt_P450"/>
</dbReference>
<dbReference type="PANTHER" id="PTHR46696">
    <property type="entry name" value="P450, PUTATIVE (EUROFUNG)-RELATED"/>
    <property type="match status" value="1"/>
</dbReference>
<evidence type="ECO:0000256" key="1">
    <source>
        <dbReference type="ARBA" id="ARBA00010617"/>
    </source>
</evidence>
<dbReference type="GO" id="GO:0016705">
    <property type="term" value="F:oxidoreductase activity, acting on paired donors, with incorporation or reduction of molecular oxygen"/>
    <property type="evidence" value="ECO:0007669"/>
    <property type="project" value="InterPro"/>
</dbReference>
<dbReference type="RefSeq" id="WP_141631671.1">
    <property type="nucleotide sequence ID" value="NZ_VIGB01000001.1"/>
</dbReference>